<comment type="caution">
    <text evidence="7">The sequence shown here is derived from an EMBL/GenBank/DDBJ whole genome shotgun (WGS) entry which is preliminary data.</text>
</comment>
<reference evidence="7" key="1">
    <citation type="submission" date="2022-12" db="EMBL/GenBank/DDBJ databases">
        <title>New Phytohabitans aurantiacus sp. RD004123 nov., an actinomycete isolated from soil.</title>
        <authorList>
            <person name="Triningsih D.W."/>
            <person name="Harunari E."/>
            <person name="Igarashi Y."/>
        </authorList>
    </citation>
    <scope>NUCLEOTIDE SEQUENCE</scope>
    <source>
        <strain evidence="7">RD004123</strain>
    </source>
</reference>
<dbReference type="InterPro" id="IPR027417">
    <property type="entry name" value="P-loop_NTPase"/>
</dbReference>
<keyword evidence="4" id="KW-0804">Transcription</keyword>
<evidence type="ECO:0000256" key="3">
    <source>
        <dbReference type="ARBA" id="ARBA00023125"/>
    </source>
</evidence>
<evidence type="ECO:0000259" key="6">
    <source>
        <dbReference type="SMART" id="SM01043"/>
    </source>
</evidence>
<dbReference type="InterPro" id="IPR036388">
    <property type="entry name" value="WH-like_DNA-bd_sf"/>
</dbReference>
<dbReference type="CDD" id="cd15831">
    <property type="entry name" value="BTAD"/>
    <property type="match status" value="1"/>
</dbReference>
<name>A0ABQ5QPU3_9ACTN</name>
<dbReference type="InterPro" id="IPR051677">
    <property type="entry name" value="AfsR-DnrI-RedD_regulator"/>
</dbReference>
<protein>
    <recommendedName>
        <fullName evidence="9">OmpR/PhoB-type domain-containing protein</fullName>
    </recommendedName>
</protein>
<evidence type="ECO:0000313" key="8">
    <source>
        <dbReference type="Proteomes" id="UP001144280"/>
    </source>
</evidence>
<dbReference type="Gene3D" id="1.25.40.10">
    <property type="entry name" value="Tetratricopeptide repeat domain"/>
    <property type="match status" value="1"/>
</dbReference>
<feature type="domain" description="Bacterial transcriptional activator" evidence="6">
    <location>
        <begin position="100"/>
        <end position="242"/>
    </location>
</feature>
<dbReference type="Proteomes" id="UP001144280">
    <property type="component" value="Unassembled WGS sequence"/>
</dbReference>
<dbReference type="InterPro" id="IPR005158">
    <property type="entry name" value="BTAD"/>
</dbReference>
<evidence type="ECO:0000256" key="2">
    <source>
        <dbReference type="ARBA" id="ARBA00023015"/>
    </source>
</evidence>
<evidence type="ECO:0000256" key="1">
    <source>
        <dbReference type="ARBA" id="ARBA00005820"/>
    </source>
</evidence>
<organism evidence="7 8">
    <name type="scientific">Phytohabitans aurantiacus</name>
    <dbReference type="NCBI Taxonomy" id="3016789"/>
    <lineage>
        <taxon>Bacteria</taxon>
        <taxon>Bacillati</taxon>
        <taxon>Actinomycetota</taxon>
        <taxon>Actinomycetes</taxon>
        <taxon>Micromonosporales</taxon>
        <taxon>Micromonosporaceae</taxon>
    </lineage>
</organism>
<dbReference type="SUPFAM" id="SSF46894">
    <property type="entry name" value="C-terminal effector domain of the bipartite response regulators"/>
    <property type="match status" value="1"/>
</dbReference>
<dbReference type="InterPro" id="IPR016032">
    <property type="entry name" value="Sig_transdc_resp-reg_C-effctor"/>
</dbReference>
<dbReference type="PANTHER" id="PTHR35807">
    <property type="entry name" value="TRANSCRIPTIONAL REGULATOR REDD-RELATED"/>
    <property type="match status" value="1"/>
</dbReference>
<keyword evidence="2" id="KW-0805">Transcription regulation</keyword>
<evidence type="ECO:0000259" key="5">
    <source>
        <dbReference type="SMART" id="SM00862"/>
    </source>
</evidence>
<evidence type="ECO:0008006" key="9">
    <source>
        <dbReference type="Google" id="ProtNLM"/>
    </source>
</evidence>
<dbReference type="PRINTS" id="PR00364">
    <property type="entry name" value="DISEASERSIST"/>
</dbReference>
<dbReference type="InterPro" id="IPR011990">
    <property type="entry name" value="TPR-like_helical_dom_sf"/>
</dbReference>
<dbReference type="Gene3D" id="1.10.10.10">
    <property type="entry name" value="Winged helix-like DNA-binding domain superfamily/Winged helix DNA-binding domain"/>
    <property type="match status" value="1"/>
</dbReference>
<dbReference type="EMBL" id="BSDI01000007">
    <property type="protein sequence ID" value="GLH96399.1"/>
    <property type="molecule type" value="Genomic_DNA"/>
</dbReference>
<keyword evidence="3" id="KW-0238">DNA-binding</keyword>
<dbReference type="SMART" id="SM00862">
    <property type="entry name" value="Trans_reg_C"/>
    <property type="match status" value="1"/>
</dbReference>
<dbReference type="Gene3D" id="3.40.50.300">
    <property type="entry name" value="P-loop containing nucleotide triphosphate hydrolases"/>
    <property type="match status" value="1"/>
</dbReference>
<accession>A0ABQ5QPU3</accession>
<dbReference type="SUPFAM" id="SSF52540">
    <property type="entry name" value="P-loop containing nucleoside triphosphate hydrolases"/>
    <property type="match status" value="1"/>
</dbReference>
<evidence type="ECO:0000313" key="7">
    <source>
        <dbReference type="EMBL" id="GLH96399.1"/>
    </source>
</evidence>
<dbReference type="Pfam" id="PF03704">
    <property type="entry name" value="BTAD"/>
    <property type="match status" value="1"/>
</dbReference>
<dbReference type="SMART" id="SM01043">
    <property type="entry name" value="BTAD"/>
    <property type="match status" value="1"/>
</dbReference>
<dbReference type="RefSeq" id="WP_281893599.1">
    <property type="nucleotide sequence ID" value="NZ_BSDI01000007.1"/>
</dbReference>
<dbReference type="PANTHER" id="PTHR35807:SF1">
    <property type="entry name" value="TRANSCRIPTIONAL REGULATOR REDD"/>
    <property type="match status" value="1"/>
</dbReference>
<comment type="similarity">
    <text evidence="1">Belongs to the AfsR/DnrI/RedD regulatory family.</text>
</comment>
<proteinExistence type="inferred from homology"/>
<dbReference type="SUPFAM" id="SSF48452">
    <property type="entry name" value="TPR-like"/>
    <property type="match status" value="1"/>
</dbReference>
<sequence length="436" mass="48123">MGTAADIRFQVLGPWEVTGARGPVPIPAGRMRVLLASLMMSIGRAVPIKTLAERVWPEQRPSRVPATLHTYVARLRRLLGQDAIQTTPGHYQLAVAPHRIDLWLFRDLLRRASAAGEAHLELDLLRQAQALWRGQPFTGVDSTWLDHEVSPLMMDEWFDATERRIDLEMRSNNPGDRIGELRELVTAYPARESLWVRLVAALHRSGRRAEALDAYQQARDVLTAELGREPGDALRRTHRRVLLDGGTAQPARGTPVCHLPRELTTFRDRAELAQLRRLTATIERNERLTHIVAIEGPQGIGKTTLAVHWARQVAAAYPDLRMHLDLRGYGPGEPMTASAALEALLRGAGVPTDLIPPGADERAAMLRGTLAGRRVLLLLDNARDANQVRPLLPGADSLVVVTSRTRLRGLSIRDGARQVTLGPLPPHEALAPVGGR</sequence>
<dbReference type="Pfam" id="PF00486">
    <property type="entry name" value="Trans_reg_C"/>
    <property type="match status" value="1"/>
</dbReference>
<feature type="domain" description="OmpR/PhoB-type" evidence="5">
    <location>
        <begin position="21"/>
        <end position="93"/>
    </location>
</feature>
<evidence type="ECO:0000256" key="4">
    <source>
        <dbReference type="ARBA" id="ARBA00023163"/>
    </source>
</evidence>
<gene>
    <name evidence="7" type="ORF">Pa4123_16730</name>
</gene>
<dbReference type="InterPro" id="IPR001867">
    <property type="entry name" value="OmpR/PhoB-type_DNA-bd"/>
</dbReference>
<keyword evidence="8" id="KW-1185">Reference proteome</keyword>